<evidence type="ECO:0000259" key="1">
    <source>
        <dbReference type="Pfam" id="PF11638"/>
    </source>
</evidence>
<gene>
    <name evidence="3" type="ORF">COE48_05380</name>
    <name evidence="2" type="ORF">CON01_00915</name>
</gene>
<dbReference type="Gene3D" id="3.30.300.180">
    <property type="match status" value="1"/>
</dbReference>
<feature type="domain" description="DnaA N-terminal" evidence="1">
    <location>
        <begin position="254"/>
        <end position="308"/>
    </location>
</feature>
<accession>A0A9X6U4X4</accession>
<dbReference type="Pfam" id="PF13730">
    <property type="entry name" value="HTH_36"/>
    <property type="match status" value="1"/>
</dbReference>
<dbReference type="InterPro" id="IPR036388">
    <property type="entry name" value="WH-like_DNA-bd_sf"/>
</dbReference>
<evidence type="ECO:0000313" key="2">
    <source>
        <dbReference type="EMBL" id="PED16443.1"/>
    </source>
</evidence>
<dbReference type="InterPro" id="IPR024633">
    <property type="entry name" value="DnaA_N_dom"/>
</dbReference>
<sequence>MTNTEDTYAGYKDKKYIHYREVFTGEYTVQDTKTGLRRVPIREQRIIDFESIKSLNLNTIGESAPTLDTDNFTMIQNYLLDYWGAALGSDCVQVYIHLKRHAYGSKDYCFPDIEGIAMKMGKSKNHVKKCIKILEEYNFLVIFHRRDSDDKNRSVSPLFKIRRHVPLLTEDLYDALPDKIKKDHDKYMKEYENVSISTNELNNQEKIQELLADAELLMSKSQLQKLNETVEEGKRVEYLKKKIEKQKVVAGDAILKAVSERVSKPSFDTWFKDSVFVLDEEKNRLHVLCMNDFAKSHIKEQFIDIITEEVEKISTLDNREETAYIFKTHEEYILEN</sequence>
<evidence type="ECO:0000313" key="4">
    <source>
        <dbReference type="Proteomes" id="UP000220127"/>
    </source>
</evidence>
<dbReference type="EMBL" id="NVMD01000002">
    <property type="protein sequence ID" value="PED16443.1"/>
    <property type="molecule type" value="Genomic_DNA"/>
</dbReference>
<dbReference type="Proteomes" id="UP000220127">
    <property type="component" value="Unassembled WGS sequence"/>
</dbReference>
<comment type="caution">
    <text evidence="2">The sequence shown here is derived from an EMBL/GenBank/DDBJ whole genome shotgun (WGS) entry which is preliminary data.</text>
</comment>
<name>A0A9X6U4X4_BACTU</name>
<evidence type="ECO:0000313" key="3">
    <source>
        <dbReference type="EMBL" id="PGZ05017.1"/>
    </source>
</evidence>
<dbReference type="EMBL" id="NUPM01000005">
    <property type="protein sequence ID" value="PGZ05017.1"/>
    <property type="molecule type" value="Genomic_DNA"/>
</dbReference>
<evidence type="ECO:0000313" key="5">
    <source>
        <dbReference type="Proteomes" id="UP000223445"/>
    </source>
</evidence>
<reference evidence="4 5" key="1">
    <citation type="submission" date="2017-09" db="EMBL/GenBank/DDBJ databases">
        <title>Large-scale bioinformatics analysis of Bacillus genomes uncovers conserved roles of natural products in bacterial physiology.</title>
        <authorList>
            <consortium name="Agbiome Team Llc"/>
            <person name="Bleich R.M."/>
            <person name="Grubbs K.J."/>
            <person name="Santa Maria K.C."/>
            <person name="Allen S.E."/>
            <person name="Farag S."/>
            <person name="Shank E.A."/>
            <person name="Bowers A."/>
        </authorList>
    </citation>
    <scope>NUCLEOTIDE SEQUENCE [LARGE SCALE GENOMIC DNA]</scope>
    <source>
        <strain evidence="3 5">AFS030179</strain>
        <strain evidence="2 4">AFS094940</strain>
    </source>
</reference>
<dbReference type="InterPro" id="IPR038454">
    <property type="entry name" value="DnaA_N_sf"/>
</dbReference>
<dbReference type="Gene3D" id="1.10.10.10">
    <property type="entry name" value="Winged helix-like DNA-binding domain superfamily/Winged helix DNA-binding domain"/>
    <property type="match status" value="1"/>
</dbReference>
<protein>
    <recommendedName>
        <fullName evidence="1">DnaA N-terminal domain-containing protein</fullName>
    </recommendedName>
</protein>
<dbReference type="RefSeq" id="WP_088011335.1">
    <property type="nucleotide sequence ID" value="NZ_JASVEG010000007.1"/>
</dbReference>
<dbReference type="AlphaFoldDB" id="A0A9X6U4X4"/>
<dbReference type="Pfam" id="PF11638">
    <property type="entry name" value="DnaA_N"/>
    <property type="match status" value="1"/>
</dbReference>
<organism evidence="2 4">
    <name type="scientific">Bacillus thuringiensis</name>
    <dbReference type="NCBI Taxonomy" id="1428"/>
    <lineage>
        <taxon>Bacteria</taxon>
        <taxon>Bacillati</taxon>
        <taxon>Bacillota</taxon>
        <taxon>Bacilli</taxon>
        <taxon>Bacillales</taxon>
        <taxon>Bacillaceae</taxon>
        <taxon>Bacillus</taxon>
        <taxon>Bacillus cereus group</taxon>
    </lineage>
</organism>
<dbReference type="Proteomes" id="UP000223445">
    <property type="component" value="Unassembled WGS sequence"/>
</dbReference>
<proteinExistence type="predicted"/>